<comment type="similarity">
    <text evidence="6">Belongs to the ABC-4 integral membrane protein family.</text>
</comment>
<keyword evidence="3 7" id="KW-0812">Transmembrane</keyword>
<feature type="transmembrane region" description="Helical" evidence="7">
    <location>
        <begin position="760"/>
        <end position="781"/>
    </location>
</feature>
<dbReference type="InterPro" id="IPR003838">
    <property type="entry name" value="ABC3_permease_C"/>
</dbReference>
<feature type="domain" description="ABC3 transporter permease C-terminal" evidence="8">
    <location>
        <begin position="711"/>
        <end position="819"/>
    </location>
</feature>
<dbReference type="InterPro" id="IPR050250">
    <property type="entry name" value="Macrolide_Exporter_MacB"/>
</dbReference>
<evidence type="ECO:0000256" key="3">
    <source>
        <dbReference type="ARBA" id="ARBA00022692"/>
    </source>
</evidence>
<feature type="transmembrane region" description="Helical" evidence="7">
    <location>
        <begin position="259"/>
        <end position="281"/>
    </location>
</feature>
<evidence type="ECO:0000259" key="8">
    <source>
        <dbReference type="Pfam" id="PF02687"/>
    </source>
</evidence>
<feature type="transmembrane region" description="Helical" evidence="7">
    <location>
        <begin position="302"/>
        <end position="326"/>
    </location>
</feature>
<dbReference type="EMBL" id="BRXR01000001">
    <property type="protein sequence ID" value="GLC31316.1"/>
    <property type="molecule type" value="Genomic_DNA"/>
</dbReference>
<feature type="transmembrane region" description="Helical" evidence="7">
    <location>
        <begin position="706"/>
        <end position="726"/>
    </location>
</feature>
<protein>
    <submittedName>
        <fullName evidence="9">ATP transporter permease</fullName>
    </submittedName>
</protein>
<feature type="transmembrane region" description="Helical" evidence="7">
    <location>
        <begin position="430"/>
        <end position="448"/>
    </location>
</feature>
<evidence type="ECO:0000256" key="7">
    <source>
        <dbReference type="SAM" id="Phobius"/>
    </source>
</evidence>
<accession>A0ABQ5N7Y4</accession>
<comment type="caution">
    <text evidence="9">The sequence shown here is derived from an EMBL/GenBank/DDBJ whole genome shotgun (WGS) entry which is preliminary data.</text>
</comment>
<evidence type="ECO:0000256" key="4">
    <source>
        <dbReference type="ARBA" id="ARBA00022989"/>
    </source>
</evidence>
<name>A0ABQ5N7Y4_9CLOT</name>
<evidence type="ECO:0000256" key="2">
    <source>
        <dbReference type="ARBA" id="ARBA00022475"/>
    </source>
</evidence>
<dbReference type="PANTHER" id="PTHR30572:SF4">
    <property type="entry name" value="ABC TRANSPORTER PERMEASE YTRF"/>
    <property type="match status" value="1"/>
</dbReference>
<keyword evidence="4 7" id="KW-1133">Transmembrane helix</keyword>
<feature type="domain" description="ABC3 transporter permease C-terminal" evidence="8">
    <location>
        <begin position="258"/>
        <end position="377"/>
    </location>
</feature>
<gene>
    <name evidence="9" type="ORF">bsdE14_27260</name>
</gene>
<proteinExistence type="inferred from homology"/>
<evidence type="ECO:0000256" key="1">
    <source>
        <dbReference type="ARBA" id="ARBA00004651"/>
    </source>
</evidence>
<keyword evidence="5 7" id="KW-0472">Membrane</keyword>
<organism evidence="9 10">
    <name type="scientific">Clostridium omnivorum</name>
    <dbReference type="NCBI Taxonomy" id="1604902"/>
    <lineage>
        <taxon>Bacteria</taxon>
        <taxon>Bacillati</taxon>
        <taxon>Bacillota</taxon>
        <taxon>Clostridia</taxon>
        <taxon>Eubacteriales</taxon>
        <taxon>Clostridiaceae</taxon>
        <taxon>Clostridium</taxon>
    </lineage>
</organism>
<evidence type="ECO:0000313" key="9">
    <source>
        <dbReference type="EMBL" id="GLC31316.1"/>
    </source>
</evidence>
<evidence type="ECO:0000256" key="5">
    <source>
        <dbReference type="ARBA" id="ARBA00023136"/>
    </source>
</evidence>
<dbReference type="PANTHER" id="PTHR30572">
    <property type="entry name" value="MEMBRANE COMPONENT OF TRANSPORTER-RELATED"/>
    <property type="match status" value="1"/>
</dbReference>
<reference evidence="9 10" key="1">
    <citation type="journal article" date="2024" name="Int. J. Syst. Evol. Microbiol.">
        <title>Clostridium omnivorum sp. nov., isolated from anoxic soil under the treatment of reductive soil disinfestation.</title>
        <authorList>
            <person name="Ueki A."/>
            <person name="Tonouchi A."/>
            <person name="Kaku N."/>
            <person name="Honma S."/>
            <person name="Ueki K."/>
        </authorList>
    </citation>
    <scope>NUCLEOTIDE SEQUENCE [LARGE SCALE GENOMIC DNA]</scope>
    <source>
        <strain evidence="9 10">E14</strain>
    </source>
</reference>
<keyword evidence="10" id="KW-1185">Reference proteome</keyword>
<feature type="transmembrane region" description="Helical" evidence="7">
    <location>
        <begin position="20"/>
        <end position="40"/>
    </location>
</feature>
<sequence length="837" mass="94414">MKSFWSLIPRRMLKSKKNAFYVGIGIILSISLIIAMNIMIDGLMKDAYKRGIEEDGGTYDVFLYSPDKKNVEKLKKDEVVEKLSSLAYLGKYKVPNTKYELEIDGCENNLGDFLNLKLLQGKYPEKDNEIIIEDWILDSMPQKYHIGDKVKLNLEIGSNKKKNEDKEFVLTGIFNHKFTTNQEKNKGSAYVTEKYVEDTIAAKDTFYKGYFAVNKKYPIQMGVQFIMGSNEYNQLELHTNYGRVIYYEGMKAFNKLSNILSVVLCIVASIIIYNIFNMSVTERIIELGMLRAIGASPVEIEVLVLGEGLILGLIFIPISIIVGNVVMRSIINIAVGNKIFTDITYIPYKAIISSVVVGISTILLGTYFPAKKASKISAMEAINSNNNLQLEGSNVNENSKINKFINKKASFTTSMGYLNLHRNKKRGRSTIVSLTICIIMFIFVGYLIRCSTNSSKSIRESVGGDFAIVAAAKDNPNGALYDEDIKLISEINGIDKINKVKSSSTIMQIPKDAITSEGYNILSKQMLGDDRYDFQKGRYRFKGIEVYGYTSDKLNELNKYLDKGEINEKELLEKPIAIVGQNLNYSNNTKLKVGDKIELQYWEYAPDGRNIKTDTTTFTIGGLLKADFKTTSPNEQNVIFTSEKVAEKYLYIKGYEKVSFNLKKNANYNEVEKELKDKLSKYRNLELVSYREELEKAKKKDIKVTLITYGFVAVLAIVSIINLFNIMSMNIMIRKREIGMLRAVGLGNDEVGKMIAAEGLFYGVSSAFWGTVLGYIINYLFFLLARKSLTSGMTWSISISNILAIWAAVVLICYLAARHGTKKLFTSSIVEDIKVVE</sequence>
<dbReference type="RefSeq" id="WP_264850597.1">
    <property type="nucleotide sequence ID" value="NZ_BRXR01000001.1"/>
</dbReference>
<comment type="subcellular location">
    <subcellularLocation>
        <location evidence="1">Cell membrane</location>
        <topology evidence="1">Multi-pass membrane protein</topology>
    </subcellularLocation>
</comment>
<keyword evidence="2" id="KW-1003">Cell membrane</keyword>
<dbReference type="Pfam" id="PF02687">
    <property type="entry name" value="FtsX"/>
    <property type="match status" value="2"/>
</dbReference>
<dbReference type="Proteomes" id="UP001208567">
    <property type="component" value="Unassembled WGS sequence"/>
</dbReference>
<evidence type="ECO:0000256" key="6">
    <source>
        <dbReference type="ARBA" id="ARBA00038076"/>
    </source>
</evidence>
<feature type="transmembrane region" description="Helical" evidence="7">
    <location>
        <begin position="793"/>
        <end position="817"/>
    </location>
</feature>
<evidence type="ECO:0000313" key="10">
    <source>
        <dbReference type="Proteomes" id="UP001208567"/>
    </source>
</evidence>
<feature type="transmembrane region" description="Helical" evidence="7">
    <location>
        <begin position="346"/>
        <end position="370"/>
    </location>
</feature>